<evidence type="ECO:0000313" key="1">
    <source>
        <dbReference type="EMBL" id="ETP28578.1"/>
    </source>
</evidence>
<organism evidence="1 2">
    <name type="scientific">Phytophthora nicotianae P10297</name>
    <dbReference type="NCBI Taxonomy" id="1317064"/>
    <lineage>
        <taxon>Eukaryota</taxon>
        <taxon>Sar</taxon>
        <taxon>Stramenopiles</taxon>
        <taxon>Oomycota</taxon>
        <taxon>Peronosporomycetes</taxon>
        <taxon>Peronosporales</taxon>
        <taxon>Peronosporaceae</taxon>
        <taxon>Phytophthora</taxon>
    </lineage>
</organism>
<reference evidence="1 2" key="1">
    <citation type="submission" date="2013-11" db="EMBL/GenBank/DDBJ databases">
        <title>The Genome Sequence of Phytophthora parasitica P10297.</title>
        <authorList>
            <consortium name="The Broad Institute Genomics Platform"/>
            <person name="Russ C."/>
            <person name="Tyler B."/>
            <person name="Panabieres F."/>
            <person name="Shan W."/>
            <person name="Tripathy S."/>
            <person name="Grunwald N."/>
            <person name="Machado M."/>
            <person name="Johnson C.S."/>
            <person name="Walker B."/>
            <person name="Young S.K."/>
            <person name="Zeng Q."/>
            <person name="Gargeya S."/>
            <person name="Fitzgerald M."/>
            <person name="Haas B."/>
            <person name="Abouelleil A."/>
            <person name="Allen A.W."/>
            <person name="Alvarado L."/>
            <person name="Arachchi H.M."/>
            <person name="Berlin A.M."/>
            <person name="Chapman S.B."/>
            <person name="Gainer-Dewar J."/>
            <person name="Goldberg J."/>
            <person name="Griggs A."/>
            <person name="Gujja S."/>
            <person name="Hansen M."/>
            <person name="Howarth C."/>
            <person name="Imamovic A."/>
            <person name="Ireland A."/>
            <person name="Larimer J."/>
            <person name="McCowan C."/>
            <person name="Murphy C."/>
            <person name="Pearson M."/>
            <person name="Poon T.W."/>
            <person name="Priest M."/>
            <person name="Roberts A."/>
            <person name="Saif S."/>
            <person name="Shea T."/>
            <person name="Sisk P."/>
            <person name="Sykes S."/>
            <person name="Wortman J."/>
            <person name="Nusbaum C."/>
            <person name="Birren B."/>
        </authorList>
    </citation>
    <scope>NUCLEOTIDE SEQUENCE [LARGE SCALE GENOMIC DNA]</scope>
    <source>
        <strain evidence="1 2">P10297</strain>
    </source>
</reference>
<feature type="non-terminal residue" evidence="1">
    <location>
        <position position="1"/>
    </location>
</feature>
<comment type="caution">
    <text evidence="1">The sequence shown here is derived from an EMBL/GenBank/DDBJ whole genome shotgun (WGS) entry which is preliminary data.</text>
</comment>
<dbReference type="Proteomes" id="UP000018948">
    <property type="component" value="Unassembled WGS sequence"/>
</dbReference>
<name>W2Y1S4_PHYNI</name>
<dbReference type="EMBL" id="ANIY01004584">
    <property type="protein sequence ID" value="ETP28578.1"/>
    <property type="molecule type" value="Genomic_DNA"/>
</dbReference>
<accession>W2Y1S4</accession>
<proteinExistence type="predicted"/>
<sequence length="148" mass="16400">RQCPAGEQILLLCVAWGCSSERILELSARCTWWTHWRHSGMEPTSGKGSAGARHRFVCENPSENAALIFRLLLHLPSTILRLVSPSSCPDRTLEPHDGNPQYVTGTAGSMCGSGWLRCLRTSCLSKCSTKCKANPTTPRFHLYNSKRV</sequence>
<evidence type="ECO:0000313" key="2">
    <source>
        <dbReference type="Proteomes" id="UP000018948"/>
    </source>
</evidence>
<protein>
    <submittedName>
        <fullName evidence="1">Uncharacterized protein</fullName>
    </submittedName>
</protein>
<dbReference type="AlphaFoldDB" id="W2Y1S4"/>
<gene>
    <name evidence="1" type="ORF">F442_22119</name>
</gene>